<keyword evidence="3" id="KW-1185">Reference proteome</keyword>
<dbReference type="AlphaFoldDB" id="X6LV86"/>
<dbReference type="InterPro" id="IPR045036">
    <property type="entry name" value="Spartin-like"/>
</dbReference>
<reference evidence="2 3" key="1">
    <citation type="journal article" date="2013" name="Curr. Biol.">
        <title>The Genome of the Foraminiferan Reticulomyxa filosa.</title>
        <authorList>
            <person name="Glockner G."/>
            <person name="Hulsmann N."/>
            <person name="Schleicher M."/>
            <person name="Noegel A.A."/>
            <person name="Eichinger L."/>
            <person name="Gallinger C."/>
            <person name="Pawlowski J."/>
            <person name="Sierra R."/>
            <person name="Euteneuer U."/>
            <person name="Pillet L."/>
            <person name="Moustafa A."/>
            <person name="Platzer M."/>
            <person name="Groth M."/>
            <person name="Szafranski K."/>
            <person name="Schliwa M."/>
        </authorList>
    </citation>
    <scope>NUCLEOTIDE SEQUENCE [LARGE SCALE GENOMIC DNA]</scope>
</reference>
<evidence type="ECO:0000313" key="2">
    <source>
        <dbReference type="EMBL" id="ETO05281.1"/>
    </source>
</evidence>
<proteinExistence type="predicted"/>
<dbReference type="Pfam" id="PF06911">
    <property type="entry name" value="Senescence"/>
    <property type="match status" value="1"/>
</dbReference>
<dbReference type="PANTHER" id="PTHR21068">
    <property type="entry name" value="SPARTIN"/>
    <property type="match status" value="1"/>
</dbReference>
<protein>
    <recommendedName>
        <fullName evidence="1">Senescence domain-containing protein</fullName>
    </recommendedName>
</protein>
<feature type="domain" description="Senescence" evidence="1">
    <location>
        <begin position="166"/>
        <end position="316"/>
    </location>
</feature>
<dbReference type="OrthoDB" id="20821at2759"/>
<accession>X6LV86</accession>
<organism evidence="2 3">
    <name type="scientific">Reticulomyxa filosa</name>
    <dbReference type="NCBI Taxonomy" id="46433"/>
    <lineage>
        <taxon>Eukaryota</taxon>
        <taxon>Sar</taxon>
        <taxon>Rhizaria</taxon>
        <taxon>Retaria</taxon>
        <taxon>Foraminifera</taxon>
        <taxon>Monothalamids</taxon>
        <taxon>Reticulomyxidae</taxon>
        <taxon>Reticulomyxa</taxon>
    </lineage>
</organism>
<dbReference type="InterPro" id="IPR009686">
    <property type="entry name" value="Senescence/spartin_C"/>
</dbReference>
<dbReference type="PANTHER" id="PTHR21068:SF43">
    <property type="entry name" value="SPARTIN"/>
    <property type="match status" value="1"/>
</dbReference>
<dbReference type="GO" id="GO:0005886">
    <property type="term" value="C:plasma membrane"/>
    <property type="evidence" value="ECO:0007669"/>
    <property type="project" value="TreeGrafter"/>
</dbReference>
<evidence type="ECO:0000259" key="1">
    <source>
        <dbReference type="Pfam" id="PF06911"/>
    </source>
</evidence>
<comment type="caution">
    <text evidence="2">The sequence shown here is derived from an EMBL/GenBank/DDBJ whole genome shotgun (WGS) entry which is preliminary data.</text>
</comment>
<gene>
    <name evidence="2" type="ORF">RFI_32115</name>
</gene>
<dbReference type="Proteomes" id="UP000023152">
    <property type="component" value="Unassembled WGS sequence"/>
</dbReference>
<sequence>MSASNNSAPPVSGAEEKKEESELILEISNVLWFLLKNNQRKQLYAGGMKIITHPTSKDYVIFVFDSLADKSKKFTYVLSKQSLVMRTFPRNYVFSGSHEFYGLILDLNIPQDVILSLEAIIEEYSSLKMRDGKGSCSLLEKYNENKDLYCGPPDQVALVGLKLAEYIRLGTVKLVQGIRLVSEKSGTGLKIGSDKLKERIVPNEQPTKVSSTTQSSIAKAKLAGKAAVTVSSALVTGAVAAANTLSTQISASLSNTEMGQMVSATDNPKIKAAKEVVKSTIAGAVTLFDETVNAGVHVIKEASNATAEVVGHKYGSYSLSLSLFPFFFNFQTKRNGVVLNFWCGSFFLKKKKRERTANVNKLGVSALAKRVVATTTVDVLSSEDERKVNQSARVQIDPVTGMQALMVANQLDQMSQAHQNESNKKRQEYLGFIQNESTHVQEEKHNHQDILDVD</sequence>
<dbReference type="EMBL" id="ASPP01028315">
    <property type="protein sequence ID" value="ETO05281.1"/>
    <property type="molecule type" value="Genomic_DNA"/>
</dbReference>
<evidence type="ECO:0000313" key="3">
    <source>
        <dbReference type="Proteomes" id="UP000023152"/>
    </source>
</evidence>
<name>X6LV86_RETFI</name>